<evidence type="ECO:0000256" key="2">
    <source>
        <dbReference type="ARBA" id="ARBA00023015"/>
    </source>
</evidence>
<accession>A0AAD5T8E5</accession>
<comment type="similarity">
    <text evidence="1">Belongs to the MBF1 family.</text>
</comment>
<keyword evidence="2" id="KW-0805">Transcription regulation</keyword>
<evidence type="ECO:0000256" key="1">
    <source>
        <dbReference type="ARBA" id="ARBA00009802"/>
    </source>
</evidence>
<evidence type="ECO:0000313" key="9">
    <source>
        <dbReference type="Proteomes" id="UP001211907"/>
    </source>
</evidence>
<dbReference type="PROSITE" id="PS50943">
    <property type="entry name" value="HTH_CROC1"/>
    <property type="match status" value="1"/>
</dbReference>
<evidence type="ECO:0000256" key="6">
    <source>
        <dbReference type="SAM" id="MobiDB-lite"/>
    </source>
</evidence>
<evidence type="ECO:0000256" key="4">
    <source>
        <dbReference type="ARBA" id="ARBA00023163"/>
    </source>
</evidence>
<dbReference type="Pfam" id="PF01381">
    <property type="entry name" value="HTH_3"/>
    <property type="match status" value="1"/>
</dbReference>
<feature type="domain" description="HTH cro/C1-type" evidence="7">
    <location>
        <begin position="77"/>
        <end position="132"/>
    </location>
</feature>
<dbReference type="InterPro" id="IPR001387">
    <property type="entry name" value="Cro/C1-type_HTH"/>
</dbReference>
<dbReference type="Gene3D" id="1.10.260.40">
    <property type="entry name" value="lambda repressor-like DNA-binding domains"/>
    <property type="match status" value="1"/>
</dbReference>
<dbReference type="GO" id="GO:0003677">
    <property type="term" value="F:DNA binding"/>
    <property type="evidence" value="ECO:0007669"/>
    <property type="project" value="UniProtKB-KW"/>
</dbReference>
<comment type="caution">
    <text evidence="8">The sequence shown here is derived from an EMBL/GenBank/DDBJ whole genome shotgun (WGS) entry which is preliminary data.</text>
</comment>
<dbReference type="Proteomes" id="UP001211907">
    <property type="component" value="Unassembled WGS sequence"/>
</dbReference>
<evidence type="ECO:0000256" key="3">
    <source>
        <dbReference type="ARBA" id="ARBA00023125"/>
    </source>
</evidence>
<dbReference type="CDD" id="cd00093">
    <property type="entry name" value="HTH_XRE"/>
    <property type="match status" value="1"/>
</dbReference>
<dbReference type="FunFam" id="1.10.260.40:FF:000018">
    <property type="entry name" value="Multiprotein bridging factor 1"/>
    <property type="match status" value="1"/>
</dbReference>
<dbReference type="GO" id="GO:0005634">
    <property type="term" value="C:nucleus"/>
    <property type="evidence" value="ECO:0007669"/>
    <property type="project" value="TreeGrafter"/>
</dbReference>
<dbReference type="AlphaFoldDB" id="A0AAD5T8E5"/>
<dbReference type="SUPFAM" id="SSF47413">
    <property type="entry name" value="lambda repressor-like DNA-binding domains"/>
    <property type="match status" value="1"/>
</dbReference>
<evidence type="ECO:0000256" key="5">
    <source>
        <dbReference type="ARBA" id="ARBA00035107"/>
    </source>
</evidence>
<gene>
    <name evidence="8" type="primary">MBF1_1</name>
    <name evidence="8" type="ORF">HK100_002153</name>
</gene>
<sequence>MSDDWDSVTVIRKRPQSTNPQVVRSEAALNAARRTGAQIVTEKKTSTGYDAAKMGKIENETEDFTVPKVSLTVSKAIQQARAAKGLTQKDLATKINEKQTVVNEYEAGKAINPNQQILGKMERVLGVKLRGQNIGAPLGGK</sequence>
<keyword evidence="9" id="KW-1185">Reference proteome</keyword>
<proteinExistence type="inferred from homology"/>
<dbReference type="PANTHER" id="PTHR10245:SF15">
    <property type="entry name" value="ENDOTHELIAL DIFFERENTIATION-RELATED FACTOR 1"/>
    <property type="match status" value="1"/>
</dbReference>
<keyword evidence="4" id="KW-0804">Transcription</keyword>
<protein>
    <submittedName>
        <fullName evidence="8">Multiprotein-bridging factor 1</fullName>
    </submittedName>
</protein>
<keyword evidence="3" id="KW-0238">DNA-binding</keyword>
<dbReference type="PANTHER" id="PTHR10245">
    <property type="entry name" value="ENDOTHELIAL DIFFERENTIATION-RELATED FACTOR 1 MULTIPROTEIN BRIDGING FACTOR 1"/>
    <property type="match status" value="1"/>
</dbReference>
<dbReference type="Pfam" id="PF08523">
    <property type="entry name" value="MBF1"/>
    <property type="match status" value="1"/>
</dbReference>
<name>A0AAD5T8E5_9FUNG</name>
<dbReference type="InterPro" id="IPR010982">
    <property type="entry name" value="Lambda_DNA-bd_dom_sf"/>
</dbReference>
<organism evidence="8 9">
    <name type="scientific">Physocladia obscura</name>
    <dbReference type="NCBI Taxonomy" id="109957"/>
    <lineage>
        <taxon>Eukaryota</taxon>
        <taxon>Fungi</taxon>
        <taxon>Fungi incertae sedis</taxon>
        <taxon>Chytridiomycota</taxon>
        <taxon>Chytridiomycota incertae sedis</taxon>
        <taxon>Chytridiomycetes</taxon>
        <taxon>Chytridiales</taxon>
        <taxon>Chytriomycetaceae</taxon>
        <taxon>Physocladia</taxon>
    </lineage>
</organism>
<dbReference type="SMART" id="SM00530">
    <property type="entry name" value="HTH_XRE"/>
    <property type="match status" value="1"/>
</dbReference>
<dbReference type="EMBL" id="JADGJH010000149">
    <property type="protein sequence ID" value="KAJ3135965.1"/>
    <property type="molecule type" value="Genomic_DNA"/>
</dbReference>
<evidence type="ECO:0000259" key="7">
    <source>
        <dbReference type="PROSITE" id="PS50943"/>
    </source>
</evidence>
<feature type="region of interest" description="Disordered" evidence="6">
    <location>
        <begin position="1"/>
        <end position="22"/>
    </location>
</feature>
<dbReference type="InterPro" id="IPR013729">
    <property type="entry name" value="MBF1_N"/>
</dbReference>
<reference evidence="8" key="1">
    <citation type="submission" date="2020-05" db="EMBL/GenBank/DDBJ databases">
        <title>Phylogenomic resolution of chytrid fungi.</title>
        <authorList>
            <person name="Stajich J.E."/>
            <person name="Amses K."/>
            <person name="Simmons R."/>
            <person name="Seto K."/>
            <person name="Myers J."/>
            <person name="Bonds A."/>
            <person name="Quandt C.A."/>
            <person name="Barry K."/>
            <person name="Liu P."/>
            <person name="Grigoriev I."/>
            <person name="Longcore J.E."/>
            <person name="James T.Y."/>
        </authorList>
    </citation>
    <scope>NUCLEOTIDE SEQUENCE</scope>
    <source>
        <strain evidence="8">JEL0513</strain>
    </source>
</reference>
<evidence type="ECO:0000313" key="8">
    <source>
        <dbReference type="EMBL" id="KAJ3135965.1"/>
    </source>
</evidence>
<comment type="function">
    <text evidence="5">Transcriptional coactivator that stimulates GCN4-dependent transcriptional activity by bridging the DNA-binding region of GCN4 and TBP (SPT15), thereby recruiting TBP to GCN4-bound promoters. Involved in induction of the ribosome quality control (RQC) pathway; a pathway that degrades nascent peptide chains during problematic translation. Required to prevent stalled ribosomes from frameshifting.</text>
</comment>